<keyword evidence="5" id="KW-0128">Catecholamine metabolism</keyword>
<feature type="domain" description="Sulfotransferase" evidence="7">
    <location>
        <begin position="34"/>
        <end position="249"/>
    </location>
</feature>
<comment type="caution">
    <text evidence="8">The sequence shown here is derived from an EMBL/GenBank/DDBJ whole genome shotgun (WGS) entry which is preliminary data.</text>
</comment>
<dbReference type="EMBL" id="QNUK01000024">
    <property type="protein sequence ID" value="KAF5907164.1"/>
    <property type="molecule type" value="Genomic_DNA"/>
</dbReference>
<evidence type="ECO:0000256" key="2">
    <source>
        <dbReference type="ARBA" id="ARBA00005771"/>
    </source>
</evidence>
<dbReference type="GO" id="GO:0005737">
    <property type="term" value="C:cytoplasm"/>
    <property type="evidence" value="ECO:0007669"/>
    <property type="project" value="UniProtKB-SubCell"/>
</dbReference>
<feature type="non-terminal residue" evidence="8">
    <location>
        <position position="249"/>
    </location>
</feature>
<dbReference type="Proteomes" id="UP000727407">
    <property type="component" value="Unassembled WGS sequence"/>
</dbReference>
<comment type="subcellular location">
    <subcellularLocation>
        <location evidence="1">Cytoplasm</location>
    </subcellularLocation>
</comment>
<evidence type="ECO:0000256" key="5">
    <source>
        <dbReference type="ARBA" id="ARBA00022939"/>
    </source>
</evidence>
<dbReference type="Gene3D" id="3.40.50.300">
    <property type="entry name" value="P-loop containing nucleotide triphosphate hydrolases"/>
    <property type="match status" value="1"/>
</dbReference>
<evidence type="ECO:0000256" key="3">
    <source>
        <dbReference type="ARBA" id="ARBA00022490"/>
    </source>
</evidence>
<dbReference type="Pfam" id="PF00685">
    <property type="entry name" value="Sulfotransfer_1"/>
    <property type="match status" value="1"/>
</dbReference>
<keyword evidence="9" id="KW-1185">Reference proteome</keyword>
<dbReference type="FunFam" id="3.40.50.300:FF:000433">
    <property type="entry name" value="Estrogen sulfotransferase"/>
    <property type="match status" value="1"/>
</dbReference>
<dbReference type="GO" id="GO:0006584">
    <property type="term" value="P:catecholamine metabolic process"/>
    <property type="evidence" value="ECO:0007669"/>
    <property type="project" value="UniProtKB-KW"/>
</dbReference>
<keyword evidence="4 6" id="KW-0808">Transferase</keyword>
<dbReference type="OrthoDB" id="205623at2759"/>
<organism evidence="8 9">
    <name type="scientific">Clarias magur</name>
    <name type="common">Asian catfish</name>
    <name type="synonym">Macropteronotus magur</name>
    <dbReference type="NCBI Taxonomy" id="1594786"/>
    <lineage>
        <taxon>Eukaryota</taxon>
        <taxon>Metazoa</taxon>
        <taxon>Chordata</taxon>
        <taxon>Craniata</taxon>
        <taxon>Vertebrata</taxon>
        <taxon>Euteleostomi</taxon>
        <taxon>Actinopterygii</taxon>
        <taxon>Neopterygii</taxon>
        <taxon>Teleostei</taxon>
        <taxon>Ostariophysi</taxon>
        <taxon>Siluriformes</taxon>
        <taxon>Clariidae</taxon>
        <taxon>Clarias</taxon>
    </lineage>
</organism>
<evidence type="ECO:0000256" key="6">
    <source>
        <dbReference type="RuleBase" id="RU361155"/>
    </source>
</evidence>
<comment type="similarity">
    <text evidence="2 6">Belongs to the sulfotransferase 1 family.</text>
</comment>
<dbReference type="SUPFAM" id="SSF52540">
    <property type="entry name" value="P-loop containing nucleoside triphosphate hydrolases"/>
    <property type="match status" value="1"/>
</dbReference>
<name>A0A8J4UNL4_CLAMG</name>
<protein>
    <recommendedName>
        <fullName evidence="6">Sulfotransferase</fullName>
        <ecNumber evidence="6">2.8.2.-</ecNumber>
    </recommendedName>
</protein>
<proteinExistence type="inferred from homology"/>
<reference evidence="8" key="1">
    <citation type="submission" date="2020-07" db="EMBL/GenBank/DDBJ databases">
        <title>Clarias magur genome sequencing, assembly and annotation.</title>
        <authorList>
            <person name="Kushwaha B."/>
            <person name="Kumar R."/>
            <person name="Das P."/>
            <person name="Joshi C.G."/>
            <person name="Kumar D."/>
            <person name="Nagpure N.S."/>
            <person name="Pandey M."/>
            <person name="Agarwal S."/>
            <person name="Srivastava S."/>
            <person name="Singh M."/>
            <person name="Sahoo L."/>
            <person name="Jayasankar P."/>
            <person name="Meher P.K."/>
            <person name="Koringa P.G."/>
            <person name="Iquebal M.A."/>
            <person name="Das S.P."/>
            <person name="Bit A."/>
            <person name="Patnaik S."/>
            <person name="Patel N."/>
            <person name="Shah T.M."/>
            <person name="Hinsu A."/>
            <person name="Jena J.K."/>
        </authorList>
    </citation>
    <scope>NUCLEOTIDE SEQUENCE</scope>
    <source>
        <strain evidence="8">CIFAMagur01</strain>
        <tissue evidence="8">Testis</tissue>
    </source>
</reference>
<keyword evidence="3" id="KW-0963">Cytoplasm</keyword>
<sequence>MANSDYLVYNGLLLPKVLHSHDSLKDFESFQLQDDDVIIVTYPKSGTTWMQEILPSLLNGGDPTPVLTIPNWLRVPWLEEVYIAEVIDRLSAPRAFTSHMPYNLMPSSLFSSKAKVIYLRRNPKDVAVSNYYFNQMGSFLPDPGTFEEFTDNFLTGNVIFGKWTDHVKGWRKADLGDRILYVTYEEMFQDVCGVIERLLHFLGRQLSEDALKRVIEQCTFKSMQQNKMSNYTLVPQDSLDQSKVPFLRK</sequence>
<evidence type="ECO:0000313" key="9">
    <source>
        <dbReference type="Proteomes" id="UP000727407"/>
    </source>
</evidence>
<accession>A0A8J4UNL4</accession>
<evidence type="ECO:0000313" key="8">
    <source>
        <dbReference type="EMBL" id="KAF5907164.1"/>
    </source>
</evidence>
<dbReference type="AlphaFoldDB" id="A0A8J4UNL4"/>
<dbReference type="InterPro" id="IPR027417">
    <property type="entry name" value="P-loop_NTPase"/>
</dbReference>
<evidence type="ECO:0000256" key="1">
    <source>
        <dbReference type="ARBA" id="ARBA00004496"/>
    </source>
</evidence>
<dbReference type="EC" id="2.8.2.-" evidence="6"/>
<evidence type="ECO:0000256" key="4">
    <source>
        <dbReference type="ARBA" id="ARBA00022679"/>
    </source>
</evidence>
<evidence type="ECO:0000259" key="7">
    <source>
        <dbReference type="Pfam" id="PF00685"/>
    </source>
</evidence>
<dbReference type="InterPro" id="IPR000863">
    <property type="entry name" value="Sulfotransferase_dom"/>
</dbReference>
<dbReference type="GO" id="GO:0008146">
    <property type="term" value="F:sulfotransferase activity"/>
    <property type="evidence" value="ECO:0007669"/>
    <property type="project" value="InterPro"/>
</dbReference>
<dbReference type="GO" id="GO:0006805">
    <property type="term" value="P:xenobiotic metabolic process"/>
    <property type="evidence" value="ECO:0007669"/>
    <property type="project" value="UniProtKB-ARBA"/>
</dbReference>
<gene>
    <name evidence="8" type="ORF">DAT39_003032</name>
</gene>
<dbReference type="PANTHER" id="PTHR11783">
    <property type="entry name" value="SULFOTRANSFERASE SULT"/>
    <property type="match status" value="1"/>
</dbReference>